<dbReference type="EMBL" id="HF548305">
    <property type="protein sequence ID" value="CCO21470.1"/>
    <property type="molecule type" value="Genomic_DNA"/>
</dbReference>
<keyword evidence="6 10" id="KW-0012">Acyltransferase</keyword>
<evidence type="ECO:0000313" key="10">
    <source>
        <dbReference type="EMBL" id="CCO21821.1"/>
    </source>
</evidence>
<feature type="domain" description="UDP-3-O-[3-hydroxymyristoyl] glucosamine N-acyltransferase non-repeat region" evidence="7">
    <location>
        <begin position="23"/>
        <end position="90"/>
    </location>
</feature>
<dbReference type="Pfam" id="PF04613">
    <property type="entry name" value="LpxD"/>
    <property type="match status" value="1"/>
</dbReference>
<evidence type="ECO:0000256" key="4">
    <source>
        <dbReference type="ARBA" id="ARBA00022737"/>
    </source>
</evidence>
<reference evidence="10" key="1">
    <citation type="submission" date="2012-10" db="EMBL/GenBank/DDBJ databases">
        <authorList>
            <person name="Sandrine L."/>
        </authorList>
    </citation>
    <scope>NUCLEOTIDE SEQUENCE</scope>
</reference>
<evidence type="ECO:0000313" key="8">
    <source>
        <dbReference type="EMBL" id="CCO21470.1"/>
    </source>
</evidence>
<organism evidence="10">
    <name type="scientific">termite gut metagenome</name>
    <dbReference type="NCBI Taxonomy" id="433724"/>
    <lineage>
        <taxon>unclassified sequences</taxon>
        <taxon>metagenomes</taxon>
        <taxon>organismal metagenomes</taxon>
    </lineage>
</organism>
<protein>
    <submittedName>
        <fullName evidence="10">Putative UDP-3-O-(3-hydroxymyristoyl)glucosamine N-acyltransferase</fullName>
    </submittedName>
</protein>
<evidence type="ECO:0000313" key="9">
    <source>
        <dbReference type="EMBL" id="CCO21709.1"/>
    </source>
</evidence>
<dbReference type="GO" id="GO:0016020">
    <property type="term" value="C:membrane"/>
    <property type="evidence" value="ECO:0007669"/>
    <property type="project" value="GOC"/>
</dbReference>
<dbReference type="SUPFAM" id="SSF51161">
    <property type="entry name" value="Trimeric LpxA-like enzymes"/>
    <property type="match status" value="1"/>
</dbReference>
<dbReference type="PANTHER" id="PTHR43378">
    <property type="entry name" value="UDP-3-O-ACYLGLUCOSAMINE N-ACYLTRANSFERASE"/>
    <property type="match status" value="1"/>
</dbReference>
<dbReference type="InterPro" id="IPR001451">
    <property type="entry name" value="Hexapep"/>
</dbReference>
<sequence length="351" mass="36032">MTFTAEAVARFLGGEVIGDPNTVVGEFAKIEEGRPGALSFLANPKYEHHIYDTASSIVIVGRDFVASAPVAATLIRVDDAYAAFANLLRLYAENRPRPKGVSPRASVAQDAVIGEGCYVGDFVVVESGCVLGDGTAVYPQCYVGHGVRIGAGTTIHAGVKIHEGCVIGNGVIINSGAVIGADGFGFAPDNGVFAKIPQIGNVVIEDNVEIGANTCIDRATMGSTIIRRGVKLDNLIQVGHNVEIGENTVVAAQAGMAGSSKIGKGCMLGGQVGLAGHLTLGDGVKMGAQSGVDHDVEPGGTLLGSPALPGIRFHRSWAVFRNLPELNLRVAALEKASAAEKAVAAPNGGVK</sequence>
<dbReference type="GO" id="GO:0016410">
    <property type="term" value="F:N-acyltransferase activity"/>
    <property type="evidence" value="ECO:0007669"/>
    <property type="project" value="InterPro"/>
</dbReference>
<dbReference type="AlphaFoldDB" id="S0DGQ9"/>
<reference evidence="10" key="2">
    <citation type="journal article" date="2013" name="Biotechnol. Biofuels">
        <title>Mining for hemicellulases in the fungus-growing termite Pseudacanthotermes militaris using functional metagenomics.</title>
        <authorList>
            <person name="Bastien G."/>
            <person name="Arnal G."/>
            <person name="Bozonnet S."/>
            <person name="Laguerre S."/>
            <person name="Ferreira F."/>
            <person name="Faure R."/>
            <person name="Henrissat B."/>
            <person name="Lefevre F."/>
            <person name="Robe P."/>
            <person name="Bouchez O."/>
            <person name="Noirot C."/>
            <person name="Dumon C."/>
            <person name="O'Donohue M."/>
        </authorList>
    </citation>
    <scope>NUCLEOTIDE SEQUENCE</scope>
</reference>
<dbReference type="Gene3D" id="2.160.10.10">
    <property type="entry name" value="Hexapeptide repeat proteins"/>
    <property type="match status" value="1"/>
</dbReference>
<dbReference type="InterPro" id="IPR007691">
    <property type="entry name" value="LpxD"/>
</dbReference>
<dbReference type="InterPro" id="IPR018357">
    <property type="entry name" value="Hexapep_transf_CS"/>
</dbReference>
<dbReference type="CDD" id="cd03352">
    <property type="entry name" value="LbH_LpxD"/>
    <property type="match status" value="1"/>
</dbReference>
<keyword evidence="2" id="KW-0441">Lipid A biosynthesis</keyword>
<proteinExistence type="inferred from homology"/>
<evidence type="ECO:0000256" key="1">
    <source>
        <dbReference type="ARBA" id="ARBA00022516"/>
    </source>
</evidence>
<keyword evidence="3 10" id="KW-0808">Transferase</keyword>
<dbReference type="EMBL" id="HF548320">
    <property type="protein sequence ID" value="CCO21709.1"/>
    <property type="molecule type" value="Genomic_DNA"/>
</dbReference>
<dbReference type="NCBIfam" id="NF002060">
    <property type="entry name" value="PRK00892.1"/>
    <property type="match status" value="1"/>
</dbReference>
<dbReference type="PROSITE" id="PS00101">
    <property type="entry name" value="HEXAPEP_TRANSFERASES"/>
    <property type="match status" value="1"/>
</dbReference>
<name>S0DGQ9_9ZZZZ</name>
<dbReference type="InterPro" id="IPR020573">
    <property type="entry name" value="UDP_GlcNAc_AcTrfase_non-rep"/>
</dbReference>
<dbReference type="PANTHER" id="PTHR43378:SF2">
    <property type="entry name" value="UDP-3-O-ACYLGLUCOSAMINE N-ACYLTRANSFERASE 1, MITOCHONDRIAL-RELATED"/>
    <property type="match status" value="1"/>
</dbReference>
<evidence type="ECO:0000259" key="7">
    <source>
        <dbReference type="Pfam" id="PF04613"/>
    </source>
</evidence>
<dbReference type="Gene3D" id="3.40.1390.10">
    <property type="entry name" value="MurE/MurF, N-terminal domain"/>
    <property type="match status" value="1"/>
</dbReference>
<evidence type="ECO:0000256" key="3">
    <source>
        <dbReference type="ARBA" id="ARBA00022679"/>
    </source>
</evidence>
<dbReference type="EMBL" id="HF548331">
    <property type="protein sequence ID" value="CCO21821.1"/>
    <property type="molecule type" value="Genomic_DNA"/>
</dbReference>
<dbReference type="HAMAP" id="MF_00523">
    <property type="entry name" value="LpxD"/>
    <property type="match status" value="1"/>
</dbReference>
<dbReference type="NCBIfam" id="TIGR01853">
    <property type="entry name" value="lipid_A_lpxD"/>
    <property type="match status" value="1"/>
</dbReference>
<keyword evidence="4" id="KW-0677">Repeat</keyword>
<evidence type="ECO:0000256" key="6">
    <source>
        <dbReference type="ARBA" id="ARBA00023315"/>
    </source>
</evidence>
<evidence type="ECO:0000256" key="2">
    <source>
        <dbReference type="ARBA" id="ARBA00022556"/>
    </source>
</evidence>
<dbReference type="GO" id="GO:0009245">
    <property type="term" value="P:lipid A biosynthetic process"/>
    <property type="evidence" value="ECO:0007669"/>
    <property type="project" value="UniProtKB-KW"/>
</dbReference>
<keyword evidence="5" id="KW-0443">Lipid metabolism</keyword>
<keyword evidence="1" id="KW-0444">Lipid biosynthesis</keyword>
<gene>
    <name evidence="10" type="ORF">BN138_1009</name>
    <name evidence="8" type="ORF">BN138_658</name>
    <name evidence="9" type="ORF">BN138_897</name>
</gene>
<evidence type="ECO:0000256" key="5">
    <source>
        <dbReference type="ARBA" id="ARBA00023098"/>
    </source>
</evidence>
<dbReference type="InterPro" id="IPR011004">
    <property type="entry name" value="Trimer_LpxA-like_sf"/>
</dbReference>
<accession>S0DGQ9</accession>
<dbReference type="Pfam" id="PF00132">
    <property type="entry name" value="Hexapep"/>
    <property type="match status" value="1"/>
</dbReference>
<dbReference type="Pfam" id="PF14602">
    <property type="entry name" value="Hexapep_2"/>
    <property type="match status" value="1"/>
</dbReference>